<dbReference type="Gene3D" id="3.30.720.120">
    <property type="match status" value="1"/>
</dbReference>
<protein>
    <submittedName>
        <fullName evidence="2">VOC family protein</fullName>
    </submittedName>
</protein>
<dbReference type="Pfam" id="PF00903">
    <property type="entry name" value="Glyoxalase"/>
    <property type="match status" value="1"/>
</dbReference>
<gene>
    <name evidence="2" type="ORF">DQQ10_11355</name>
</gene>
<evidence type="ECO:0000313" key="2">
    <source>
        <dbReference type="EMBL" id="RAW00836.1"/>
    </source>
</evidence>
<organism evidence="2 3">
    <name type="scientific">Pseudochryseolinea flava</name>
    <dbReference type="NCBI Taxonomy" id="2059302"/>
    <lineage>
        <taxon>Bacteria</taxon>
        <taxon>Pseudomonadati</taxon>
        <taxon>Bacteroidota</taxon>
        <taxon>Cytophagia</taxon>
        <taxon>Cytophagales</taxon>
        <taxon>Fulvivirgaceae</taxon>
        <taxon>Pseudochryseolinea</taxon>
    </lineage>
</organism>
<dbReference type="Gene3D" id="3.30.720.110">
    <property type="match status" value="1"/>
</dbReference>
<dbReference type="PANTHER" id="PTHR34109">
    <property type="entry name" value="BNAUNNG04460D PROTEIN-RELATED"/>
    <property type="match status" value="1"/>
</dbReference>
<dbReference type="EMBL" id="QMFY01000005">
    <property type="protein sequence ID" value="RAW00836.1"/>
    <property type="molecule type" value="Genomic_DNA"/>
</dbReference>
<keyword evidence="3" id="KW-1185">Reference proteome</keyword>
<dbReference type="SUPFAM" id="SSF54593">
    <property type="entry name" value="Glyoxalase/Bleomycin resistance protein/Dihydroxybiphenyl dioxygenase"/>
    <property type="match status" value="1"/>
</dbReference>
<dbReference type="InterPro" id="IPR037523">
    <property type="entry name" value="VOC_core"/>
</dbReference>
<name>A0A364Y258_9BACT</name>
<dbReference type="InterPro" id="IPR004360">
    <property type="entry name" value="Glyas_Fos-R_dOase_dom"/>
</dbReference>
<evidence type="ECO:0000259" key="1">
    <source>
        <dbReference type="PROSITE" id="PS51819"/>
    </source>
</evidence>
<dbReference type="InterPro" id="IPR029068">
    <property type="entry name" value="Glyas_Bleomycin-R_OHBP_Dase"/>
</dbReference>
<dbReference type="Proteomes" id="UP000251889">
    <property type="component" value="Unassembled WGS sequence"/>
</dbReference>
<reference evidence="2 3" key="1">
    <citation type="submission" date="2018-06" db="EMBL/GenBank/DDBJ databases">
        <title>Chryseolinea flavus sp. nov., a member of the phylum Bacteroidetes isolated from soil.</title>
        <authorList>
            <person name="Li Y."/>
            <person name="Wang J."/>
        </authorList>
    </citation>
    <scope>NUCLEOTIDE SEQUENCE [LARGE SCALE GENOMIC DNA]</scope>
    <source>
        <strain evidence="2 3">SDU1-6</strain>
    </source>
</reference>
<sequence length="159" mass="17811">MAETTKSKSVRPIPEGFTTVTPFLMLDDAPRFLEFAKNAFGAEITYDLRDDHGEIIHSTIKIGNAQIMIADTMGAMKAQASMLYLYVNDVDAAYKKAVQAKAKPMDEPADQFYGDRAGAVSDEWGNIWWFATHIEDPSDAEIKKRAKAEMEKRKQHAHA</sequence>
<proteinExistence type="predicted"/>
<dbReference type="AlphaFoldDB" id="A0A364Y258"/>
<comment type="caution">
    <text evidence="2">The sequence shown here is derived from an EMBL/GenBank/DDBJ whole genome shotgun (WGS) entry which is preliminary data.</text>
</comment>
<dbReference type="PANTHER" id="PTHR34109:SF1">
    <property type="entry name" value="VOC DOMAIN-CONTAINING PROTEIN"/>
    <property type="match status" value="1"/>
</dbReference>
<dbReference type="CDD" id="cd07246">
    <property type="entry name" value="VOC_like"/>
    <property type="match status" value="1"/>
</dbReference>
<dbReference type="PROSITE" id="PS51819">
    <property type="entry name" value="VOC"/>
    <property type="match status" value="1"/>
</dbReference>
<dbReference type="RefSeq" id="WP_112746993.1">
    <property type="nucleotide sequence ID" value="NZ_QMFY01000005.1"/>
</dbReference>
<accession>A0A364Y258</accession>
<evidence type="ECO:0000313" key="3">
    <source>
        <dbReference type="Proteomes" id="UP000251889"/>
    </source>
</evidence>
<feature type="domain" description="VOC" evidence="1">
    <location>
        <begin position="16"/>
        <end position="133"/>
    </location>
</feature>
<dbReference type="OrthoDB" id="9795306at2"/>